<dbReference type="PRINTS" id="PR00463">
    <property type="entry name" value="EP450I"/>
</dbReference>
<comment type="similarity">
    <text evidence="5">Belongs to the cytochrome P450 family.</text>
</comment>
<accession>A0AAN7W5N7</accession>
<dbReference type="PANTHER" id="PTHR24305:SF190">
    <property type="entry name" value="P450, PUTATIVE (EUROFUNG)-RELATED"/>
    <property type="match status" value="1"/>
</dbReference>
<evidence type="ECO:0000313" key="8">
    <source>
        <dbReference type="Proteomes" id="UP001310594"/>
    </source>
</evidence>
<dbReference type="Gene3D" id="1.10.630.10">
    <property type="entry name" value="Cytochrome P450"/>
    <property type="match status" value="1"/>
</dbReference>
<organism evidence="7 8">
    <name type="scientific">Elasticomyces elasticus</name>
    <dbReference type="NCBI Taxonomy" id="574655"/>
    <lineage>
        <taxon>Eukaryota</taxon>
        <taxon>Fungi</taxon>
        <taxon>Dikarya</taxon>
        <taxon>Ascomycota</taxon>
        <taxon>Pezizomycotina</taxon>
        <taxon>Dothideomycetes</taxon>
        <taxon>Dothideomycetidae</taxon>
        <taxon>Mycosphaerellales</taxon>
        <taxon>Teratosphaeriaceae</taxon>
        <taxon>Elasticomyces</taxon>
    </lineage>
</organism>
<dbReference type="InterPro" id="IPR002401">
    <property type="entry name" value="Cyt_P450_E_grp-I"/>
</dbReference>
<dbReference type="GO" id="GO:0004497">
    <property type="term" value="F:monooxygenase activity"/>
    <property type="evidence" value="ECO:0007669"/>
    <property type="project" value="UniProtKB-KW"/>
</dbReference>
<dbReference type="Pfam" id="PF00067">
    <property type="entry name" value="p450"/>
    <property type="match status" value="1"/>
</dbReference>
<keyword evidence="4 5" id="KW-0349">Heme</keyword>
<protein>
    <recommendedName>
        <fullName evidence="9">Pisatin demethylase</fullName>
    </recommendedName>
</protein>
<evidence type="ECO:0000256" key="6">
    <source>
        <dbReference type="SAM" id="SignalP"/>
    </source>
</evidence>
<comment type="caution">
    <text evidence="7">The sequence shown here is derived from an EMBL/GenBank/DDBJ whole genome shotgun (WGS) entry which is preliminary data.</text>
</comment>
<proteinExistence type="inferred from homology"/>
<dbReference type="PRINTS" id="PR00385">
    <property type="entry name" value="P450"/>
</dbReference>
<evidence type="ECO:0000256" key="1">
    <source>
        <dbReference type="ARBA" id="ARBA00001971"/>
    </source>
</evidence>
<dbReference type="PANTHER" id="PTHR24305">
    <property type="entry name" value="CYTOCHROME P450"/>
    <property type="match status" value="1"/>
</dbReference>
<reference evidence="7" key="1">
    <citation type="submission" date="2023-08" db="EMBL/GenBank/DDBJ databases">
        <title>Black Yeasts Isolated from many extreme environments.</title>
        <authorList>
            <person name="Coleine C."/>
            <person name="Stajich J.E."/>
            <person name="Selbmann L."/>
        </authorList>
    </citation>
    <scope>NUCLEOTIDE SEQUENCE</scope>
    <source>
        <strain evidence="7">CCFEE 5810</strain>
    </source>
</reference>
<evidence type="ECO:0000256" key="2">
    <source>
        <dbReference type="ARBA" id="ARBA00022723"/>
    </source>
</evidence>
<dbReference type="GO" id="GO:0005506">
    <property type="term" value="F:iron ion binding"/>
    <property type="evidence" value="ECO:0007669"/>
    <property type="project" value="InterPro"/>
</dbReference>
<dbReference type="SUPFAM" id="SSF48264">
    <property type="entry name" value="Cytochrome P450"/>
    <property type="match status" value="1"/>
</dbReference>
<dbReference type="GO" id="GO:0016705">
    <property type="term" value="F:oxidoreductase activity, acting on paired donors, with incorporation or reduction of molecular oxygen"/>
    <property type="evidence" value="ECO:0007669"/>
    <property type="project" value="InterPro"/>
</dbReference>
<dbReference type="GO" id="GO:0020037">
    <property type="term" value="F:heme binding"/>
    <property type="evidence" value="ECO:0007669"/>
    <property type="project" value="InterPro"/>
</dbReference>
<keyword evidence="2 4" id="KW-0479">Metal-binding</keyword>
<feature type="chain" id="PRO_5043026987" description="Pisatin demethylase" evidence="6">
    <location>
        <begin position="27"/>
        <end position="510"/>
    </location>
</feature>
<comment type="cofactor">
    <cofactor evidence="1 4">
        <name>heme</name>
        <dbReference type="ChEBI" id="CHEBI:30413"/>
    </cofactor>
</comment>
<name>A0AAN7W5N7_9PEZI</name>
<dbReference type="InterPro" id="IPR050121">
    <property type="entry name" value="Cytochrome_P450_monoxygenase"/>
</dbReference>
<dbReference type="AlphaFoldDB" id="A0AAN7W5N7"/>
<gene>
    <name evidence="7" type="ORF">LTR97_005251</name>
</gene>
<dbReference type="InterPro" id="IPR036396">
    <property type="entry name" value="Cyt_P450_sf"/>
</dbReference>
<evidence type="ECO:0000256" key="4">
    <source>
        <dbReference type="PIRSR" id="PIRSR602401-1"/>
    </source>
</evidence>
<evidence type="ECO:0000313" key="7">
    <source>
        <dbReference type="EMBL" id="KAK5700734.1"/>
    </source>
</evidence>
<keyword evidence="3 4" id="KW-0408">Iron</keyword>
<keyword evidence="5" id="KW-0503">Monooxygenase</keyword>
<feature type="binding site" description="axial binding residue" evidence="4">
    <location>
        <position position="457"/>
    </location>
    <ligand>
        <name>heme</name>
        <dbReference type="ChEBI" id="CHEBI:30413"/>
    </ligand>
    <ligandPart>
        <name>Fe</name>
        <dbReference type="ChEBI" id="CHEBI:18248"/>
    </ligandPart>
</feature>
<keyword evidence="5" id="KW-0560">Oxidoreductase</keyword>
<dbReference type="InterPro" id="IPR001128">
    <property type="entry name" value="Cyt_P450"/>
</dbReference>
<evidence type="ECO:0008006" key="9">
    <source>
        <dbReference type="Google" id="ProtNLM"/>
    </source>
</evidence>
<dbReference type="CDD" id="cd11060">
    <property type="entry name" value="CYP57A1-like"/>
    <property type="match status" value="1"/>
</dbReference>
<dbReference type="InterPro" id="IPR017972">
    <property type="entry name" value="Cyt_P450_CS"/>
</dbReference>
<evidence type="ECO:0000256" key="5">
    <source>
        <dbReference type="RuleBase" id="RU000461"/>
    </source>
</evidence>
<keyword evidence="6" id="KW-0732">Signal</keyword>
<dbReference type="FunFam" id="1.10.630.10:FF:000050">
    <property type="entry name" value="Cytochrome P450 monooxygenase"/>
    <property type="match status" value="1"/>
</dbReference>
<dbReference type="PROSITE" id="PS00086">
    <property type="entry name" value="CYTOCHROME_P450"/>
    <property type="match status" value="1"/>
</dbReference>
<feature type="signal peptide" evidence="6">
    <location>
        <begin position="1"/>
        <end position="26"/>
    </location>
</feature>
<dbReference type="Proteomes" id="UP001310594">
    <property type="component" value="Unassembled WGS sequence"/>
</dbReference>
<dbReference type="EMBL" id="JAVRQU010000007">
    <property type="protein sequence ID" value="KAK5700734.1"/>
    <property type="molecule type" value="Genomic_DNA"/>
</dbReference>
<evidence type="ECO:0000256" key="3">
    <source>
        <dbReference type="ARBA" id="ARBA00023004"/>
    </source>
</evidence>
<sequence>MQPTQLALYALAGIILFFCLKPVCNALGSPLRHIPGPFAARFTRLWYLLRVRNGQFHQENIALHHKYNSNVIRYAPDSYSISDPEAIKTVYSLSQGFPKSDWYAAWSPTRVRSLFTIQDNKVHGGLRRKFQSTYSMSSMVSYEAFTDQCTAILRRRLTEHAENGKPMDMAWWFQCFAVDTVAMITSSKRFGGLDAGEDIGGFTKALHGGLAYASQVGIYNEWHLPIVDFMAQLKNWGLSKGTPRMYLGDFIASTVGARRKLRESGEKVDLEEQDENAPKDMLDKFLDANDVDPSHFSQGDIIMGLSGNVIAGSDTTSATLTALLHNLMDTPRTLARLRDEIKDASRAGKLSSPVTFKEAQEHLPYLQAVIQETLRVHPAVGLPLERIIPAGGVQMCGHYFPEGSVVGVNAWVLHYDTNVYGPDAANFRPERWLDSSEEQLAKMRRSWLPFGLGSRTCIGKNISLLEMSKLVPELIKAFDFEAVRGEGWEVKNQWFVIPKSLNVTVKQRSQ</sequence>